<organism evidence="1">
    <name type="scientific">bioreactor metagenome</name>
    <dbReference type="NCBI Taxonomy" id="1076179"/>
    <lineage>
        <taxon>unclassified sequences</taxon>
        <taxon>metagenomes</taxon>
        <taxon>ecological metagenomes</taxon>
    </lineage>
</organism>
<accession>A0A645DK24</accession>
<gene>
    <name evidence="1" type="ORF">SDC9_136768</name>
</gene>
<dbReference type="AlphaFoldDB" id="A0A645DK24"/>
<name>A0A645DK24_9ZZZZ</name>
<comment type="caution">
    <text evidence="1">The sequence shown here is derived from an EMBL/GenBank/DDBJ whole genome shotgun (WGS) entry which is preliminary data.</text>
</comment>
<dbReference type="EMBL" id="VSSQ01037055">
    <property type="protein sequence ID" value="MPM89656.1"/>
    <property type="molecule type" value="Genomic_DNA"/>
</dbReference>
<protein>
    <submittedName>
        <fullName evidence="1">Uncharacterized protein</fullName>
    </submittedName>
</protein>
<proteinExistence type="predicted"/>
<reference evidence="1" key="1">
    <citation type="submission" date="2019-08" db="EMBL/GenBank/DDBJ databases">
        <authorList>
            <person name="Kucharzyk K."/>
            <person name="Murdoch R.W."/>
            <person name="Higgins S."/>
            <person name="Loffler F."/>
        </authorList>
    </citation>
    <scope>NUCLEOTIDE SEQUENCE</scope>
</reference>
<sequence>MQKKWKKHVSYLEQNINSKSLDQMAEELKVDRESLRLFLHHHKKFKLANHNNIIIRLLTSLIGHPEYFTPTRNFFEETRIGQRRWWQLFKGEKTPTEKEYMAICRHLNVDDMTHLEARQLNIFDNNEFINN</sequence>
<evidence type="ECO:0000313" key="1">
    <source>
        <dbReference type="EMBL" id="MPM89656.1"/>
    </source>
</evidence>